<dbReference type="OrthoDB" id="2690981at2759"/>
<protein>
    <submittedName>
        <fullName evidence="1">Uncharacterized protein</fullName>
    </submittedName>
</protein>
<evidence type="ECO:0000313" key="2">
    <source>
        <dbReference type="Proteomes" id="UP000757232"/>
    </source>
</evidence>
<keyword evidence="2" id="KW-1185">Reference proteome</keyword>
<sequence>MAQIPGYSEYRVPLENQLPPVEPHGYRRFPDWLQQRLQNQFDPTQRPSAPYEFSLYGVINELLFSQFPPDRKFIIKPQASLRATHYAGSQVPVSGSFSQAPQQPNTSGGASSNQIPILADFVVVKGHEELNHDIIVCIVEVKRDEVSKDQAVQQISEYLLRATAERWNVGYLQSFLVCGDKWWTYSIDATQPGLIPTVFIQEFVEGKPTIGEDLKRALYSIACKYWGVPQVEWMTTAL</sequence>
<evidence type="ECO:0000313" key="1">
    <source>
        <dbReference type="EMBL" id="OCB91454.1"/>
    </source>
</evidence>
<accession>A0A9Q5I4P2</accession>
<dbReference type="AlphaFoldDB" id="A0A9Q5I4P2"/>
<comment type="caution">
    <text evidence="1">The sequence shown here is derived from an EMBL/GenBank/DDBJ whole genome shotgun (WGS) entry which is preliminary data.</text>
</comment>
<organism evidence="1 2">
    <name type="scientific">Sanghuangporus baumii</name>
    <name type="common">Phellinus baumii</name>
    <dbReference type="NCBI Taxonomy" id="108892"/>
    <lineage>
        <taxon>Eukaryota</taxon>
        <taxon>Fungi</taxon>
        <taxon>Dikarya</taxon>
        <taxon>Basidiomycota</taxon>
        <taxon>Agaricomycotina</taxon>
        <taxon>Agaricomycetes</taxon>
        <taxon>Hymenochaetales</taxon>
        <taxon>Hymenochaetaceae</taxon>
        <taxon>Sanghuangporus</taxon>
    </lineage>
</organism>
<name>A0A9Q5I4P2_SANBA</name>
<dbReference type="EMBL" id="LNZH02000087">
    <property type="protein sequence ID" value="OCB91454.1"/>
    <property type="molecule type" value="Genomic_DNA"/>
</dbReference>
<dbReference type="Proteomes" id="UP000757232">
    <property type="component" value="Unassembled WGS sequence"/>
</dbReference>
<reference evidence="1" key="1">
    <citation type="submission" date="2016-06" db="EMBL/GenBank/DDBJ databases">
        <title>Draft Genome sequence of the fungus Inonotus baumii.</title>
        <authorList>
            <person name="Zhu H."/>
            <person name="Lin W."/>
        </authorList>
    </citation>
    <scope>NUCLEOTIDE SEQUENCE</scope>
    <source>
        <strain evidence="1">821</strain>
    </source>
</reference>
<gene>
    <name evidence="1" type="ORF">A7U60_g1299</name>
</gene>
<proteinExistence type="predicted"/>